<name>A0AAV2TR53_CALDB</name>
<comment type="caution">
    <text evidence="2">The sequence shown here is derived from an EMBL/GenBank/DDBJ whole genome shotgun (WGS) entry which is preliminary data.</text>
</comment>
<protein>
    <submittedName>
        <fullName evidence="2">Uncharacterized protein</fullName>
    </submittedName>
</protein>
<accession>A0AAV2TR53</accession>
<dbReference type="Proteomes" id="UP001497525">
    <property type="component" value="Unassembled WGS sequence"/>
</dbReference>
<organism evidence="2 3">
    <name type="scientific">Calicophoron daubneyi</name>
    <name type="common">Rumen fluke</name>
    <name type="synonym">Paramphistomum daubneyi</name>
    <dbReference type="NCBI Taxonomy" id="300641"/>
    <lineage>
        <taxon>Eukaryota</taxon>
        <taxon>Metazoa</taxon>
        <taxon>Spiralia</taxon>
        <taxon>Lophotrochozoa</taxon>
        <taxon>Platyhelminthes</taxon>
        <taxon>Trematoda</taxon>
        <taxon>Digenea</taxon>
        <taxon>Plagiorchiida</taxon>
        <taxon>Pronocephalata</taxon>
        <taxon>Paramphistomoidea</taxon>
        <taxon>Paramphistomidae</taxon>
        <taxon>Calicophoron</taxon>
    </lineage>
</organism>
<gene>
    <name evidence="2" type="ORF">CDAUBV1_LOCUS13324</name>
</gene>
<dbReference type="AlphaFoldDB" id="A0AAV2TR53"/>
<feature type="region of interest" description="Disordered" evidence="1">
    <location>
        <begin position="1"/>
        <end position="20"/>
    </location>
</feature>
<evidence type="ECO:0000313" key="3">
    <source>
        <dbReference type="Proteomes" id="UP001497525"/>
    </source>
</evidence>
<proteinExistence type="predicted"/>
<reference evidence="2" key="1">
    <citation type="submission" date="2024-06" db="EMBL/GenBank/DDBJ databases">
        <authorList>
            <person name="Liu X."/>
            <person name="Lenzi L."/>
            <person name="Haldenby T S."/>
            <person name="Uol C."/>
        </authorList>
    </citation>
    <scope>NUCLEOTIDE SEQUENCE</scope>
</reference>
<evidence type="ECO:0000313" key="2">
    <source>
        <dbReference type="EMBL" id="CAL5138491.1"/>
    </source>
</evidence>
<dbReference type="EMBL" id="CAXLJL010000490">
    <property type="protein sequence ID" value="CAL5138491.1"/>
    <property type="molecule type" value="Genomic_DNA"/>
</dbReference>
<sequence>MNNRPWIRKSRPDRNTPRCSTPSPACPLSLLIVSPPPIHPSRICGYVRVRLTIQEYGTGQTVDHFLFPFKVCNLDRKKIRRNLTLNFQAQNCTYEHIYTYTCESNQDNPVGPTTRNSFSNRFDCIHADSQVTLPHLWHCAVLILLLTRSRPPPPPPPSSSHSVNVVLGLLPRNTPVFAFNSCLINCELIHGLLGGVCNIVPVAHKHEYTRLKKQTNKQTYRQTDIQTHKSSSILIYHHKFWSFCA</sequence>
<evidence type="ECO:0000256" key="1">
    <source>
        <dbReference type="SAM" id="MobiDB-lite"/>
    </source>
</evidence>